<name>A0A1Y3B627_EURMA</name>
<protein>
    <submittedName>
        <fullName evidence="1">Uncharacterized protein</fullName>
    </submittedName>
</protein>
<dbReference type="InterPro" id="IPR016024">
    <property type="entry name" value="ARM-type_fold"/>
</dbReference>
<accession>A0A1Y3B627</accession>
<gene>
    <name evidence="1" type="ORF">BLA29_009757</name>
</gene>
<keyword evidence="2" id="KW-1185">Reference proteome</keyword>
<sequence length="109" mass="13307">ENFSHNETDEDFKCAFYYKLLYACFKNHENTMNDNATKLDKIKNLIKSFVNDRNDELLFLAKCEALFVELNQPQSKLNHYWQVFKRFYEQSLLLQNYYGRYSIIYMKMN</sequence>
<comment type="caution">
    <text evidence="1">The sequence shown here is derived from an EMBL/GenBank/DDBJ whole genome shotgun (WGS) entry which is preliminary data.</text>
</comment>
<dbReference type="Proteomes" id="UP000194236">
    <property type="component" value="Unassembled WGS sequence"/>
</dbReference>
<evidence type="ECO:0000313" key="1">
    <source>
        <dbReference type="EMBL" id="OTF75667.1"/>
    </source>
</evidence>
<proteinExistence type="predicted"/>
<dbReference type="AlphaFoldDB" id="A0A1Y3B627"/>
<reference evidence="1 2" key="1">
    <citation type="submission" date="2017-03" db="EMBL/GenBank/DDBJ databases">
        <title>Genome Survey of Euroglyphus maynei.</title>
        <authorList>
            <person name="Arlian L.G."/>
            <person name="Morgan M.S."/>
            <person name="Rider S.D."/>
        </authorList>
    </citation>
    <scope>NUCLEOTIDE SEQUENCE [LARGE SCALE GENOMIC DNA]</scope>
    <source>
        <strain evidence="1">Arlian Lab</strain>
        <tissue evidence="1">Whole body</tissue>
    </source>
</reference>
<organism evidence="1 2">
    <name type="scientific">Euroglyphus maynei</name>
    <name type="common">Mayne's house dust mite</name>
    <dbReference type="NCBI Taxonomy" id="6958"/>
    <lineage>
        <taxon>Eukaryota</taxon>
        <taxon>Metazoa</taxon>
        <taxon>Ecdysozoa</taxon>
        <taxon>Arthropoda</taxon>
        <taxon>Chelicerata</taxon>
        <taxon>Arachnida</taxon>
        <taxon>Acari</taxon>
        <taxon>Acariformes</taxon>
        <taxon>Sarcoptiformes</taxon>
        <taxon>Astigmata</taxon>
        <taxon>Psoroptidia</taxon>
        <taxon>Analgoidea</taxon>
        <taxon>Pyroglyphidae</taxon>
        <taxon>Pyroglyphinae</taxon>
        <taxon>Euroglyphus</taxon>
    </lineage>
</organism>
<evidence type="ECO:0000313" key="2">
    <source>
        <dbReference type="Proteomes" id="UP000194236"/>
    </source>
</evidence>
<dbReference type="EMBL" id="MUJZ01040864">
    <property type="protein sequence ID" value="OTF75667.1"/>
    <property type="molecule type" value="Genomic_DNA"/>
</dbReference>
<feature type="non-terminal residue" evidence="1">
    <location>
        <position position="1"/>
    </location>
</feature>
<dbReference type="Gene3D" id="1.25.40.180">
    <property type="match status" value="1"/>
</dbReference>
<dbReference type="SUPFAM" id="SSF48371">
    <property type="entry name" value="ARM repeat"/>
    <property type="match status" value="1"/>
</dbReference>